<feature type="domain" description="Heterokaryon incompatibility" evidence="1">
    <location>
        <begin position="27"/>
        <end position="169"/>
    </location>
</feature>
<gene>
    <name evidence="2" type="ORF">CNMCM5623_003182</name>
</gene>
<dbReference type="PANTHER" id="PTHR10622:SF10">
    <property type="entry name" value="HET DOMAIN-CONTAINING PROTEIN"/>
    <property type="match status" value="1"/>
</dbReference>
<dbReference type="PANTHER" id="PTHR10622">
    <property type="entry name" value="HET DOMAIN-CONTAINING PROTEIN"/>
    <property type="match status" value="1"/>
</dbReference>
<evidence type="ECO:0000313" key="3">
    <source>
        <dbReference type="Proteomes" id="UP000654922"/>
    </source>
</evidence>
<proteinExistence type="predicted"/>
<accession>A0A8H6PJ47</accession>
<reference evidence="2" key="1">
    <citation type="submission" date="2020-06" db="EMBL/GenBank/DDBJ databases">
        <title>Draft genome sequences of strains closely related to Aspergillus parafelis and Aspergillus hiratsukae.</title>
        <authorList>
            <person name="Dos Santos R.A.C."/>
            <person name="Rivero-Menendez O."/>
            <person name="Steenwyk J.L."/>
            <person name="Mead M.E."/>
            <person name="Goldman G.H."/>
            <person name="Alastruey-Izquierdo A."/>
            <person name="Rokas A."/>
        </authorList>
    </citation>
    <scope>NUCLEOTIDE SEQUENCE</scope>
    <source>
        <strain evidence="2">CNM-CM5623</strain>
    </source>
</reference>
<sequence length="638" mass="72718">MRFLHTRLYRIIEDYQIPEELRPAVPYAILSHTWLPSDRDHGVQEVVYQDMKTSYEELQNGKFKQAGWSKLKAYCDRAAGDGWEYAWMDTCCIDKESPSDTEEAINAMFRWYQDAEICYAYLSDVDLDKTGQLSRDVSAIVETTSLAQEGLRSSFTAAKWFTRGWTLQELLAPDYLIFVDQQWRDIGSREMWAEDIYKTTNIMPHHLSEFDACSLATKLSWASGRETTREEDKAYSLLGMFNISMPLIYGEGPRAFLRLQYELIKNYDDMSIFAWRAPFMGDGATALVYESTRPVYGLLAPSPSFFEKSSDFERPAKEDTPSFDITNRGIRLEGTVWHAPPNEETPLPHFVLEVARRTRKSDQIGEADKPTRLGIYFWPEDATEAGPAYRIHHSHLLEFPQSPESQGWKRFSSVETFERPADAARRASGRAQILSLNVPSQITIGADLSPWRFNHGAFTFRHQIRDYPMPKIANNTFGLELHLVRGLNDGDIYLYPEDRLIIPISLKVDVDGSEEQHEFSLLLRHSQATQPSVGIWPGECSDNILDKPTFPLKAKAPNEKYAICVKLLPRPKHPGDTAVAVTLSLNASILQYFKGDDRDPSRFPDSLHIGGPEIKIKRYQLQLVLEGGSNESTSQEGL</sequence>
<comment type="caution">
    <text evidence="2">The sequence shown here is derived from an EMBL/GenBank/DDBJ whole genome shotgun (WGS) entry which is preliminary data.</text>
</comment>
<dbReference type="EMBL" id="JACBAE010001405">
    <property type="protein sequence ID" value="KAF7154924.1"/>
    <property type="molecule type" value="Genomic_DNA"/>
</dbReference>
<dbReference type="InterPro" id="IPR010730">
    <property type="entry name" value="HET"/>
</dbReference>
<evidence type="ECO:0000313" key="2">
    <source>
        <dbReference type="EMBL" id="KAF7154924.1"/>
    </source>
</evidence>
<dbReference type="OrthoDB" id="674604at2759"/>
<name>A0A8H6PJ47_9EURO</name>
<protein>
    <recommendedName>
        <fullName evidence="1">Heterokaryon incompatibility domain-containing protein</fullName>
    </recommendedName>
</protein>
<dbReference type="Proteomes" id="UP000654922">
    <property type="component" value="Unassembled WGS sequence"/>
</dbReference>
<organism evidence="2 3">
    <name type="scientific">Aspergillus felis</name>
    <dbReference type="NCBI Taxonomy" id="1287682"/>
    <lineage>
        <taxon>Eukaryota</taxon>
        <taxon>Fungi</taxon>
        <taxon>Dikarya</taxon>
        <taxon>Ascomycota</taxon>
        <taxon>Pezizomycotina</taxon>
        <taxon>Eurotiomycetes</taxon>
        <taxon>Eurotiomycetidae</taxon>
        <taxon>Eurotiales</taxon>
        <taxon>Aspergillaceae</taxon>
        <taxon>Aspergillus</taxon>
        <taxon>Aspergillus subgen. Fumigati</taxon>
    </lineage>
</organism>
<dbReference type="AlphaFoldDB" id="A0A8H6PJ47"/>
<evidence type="ECO:0000259" key="1">
    <source>
        <dbReference type="Pfam" id="PF06985"/>
    </source>
</evidence>
<dbReference type="Pfam" id="PF06985">
    <property type="entry name" value="HET"/>
    <property type="match status" value="1"/>
</dbReference>